<evidence type="ECO:0000256" key="4">
    <source>
        <dbReference type="ARBA" id="ARBA00012664"/>
    </source>
</evidence>
<dbReference type="EMBL" id="RXIC02000021">
    <property type="protein sequence ID" value="KAB1218192.1"/>
    <property type="molecule type" value="Genomic_DNA"/>
</dbReference>
<keyword evidence="6 9" id="KW-0808">Transferase</keyword>
<dbReference type="GO" id="GO:0009349">
    <property type="term" value="C:riboflavin synthase complex"/>
    <property type="evidence" value="ECO:0007669"/>
    <property type="project" value="InterPro"/>
</dbReference>
<dbReference type="Proteomes" id="UP000516437">
    <property type="component" value="Chromosome 3"/>
</dbReference>
<dbReference type="InterPro" id="IPR034964">
    <property type="entry name" value="LS"/>
</dbReference>
<dbReference type="InterPro" id="IPR011831">
    <property type="entry name" value="ADP-Glc_PPase"/>
</dbReference>
<dbReference type="Pfam" id="PF00885">
    <property type="entry name" value="DMRL_synthase"/>
    <property type="match status" value="1"/>
</dbReference>
<protein>
    <recommendedName>
        <fullName evidence="4">6,7-dimethyl-8-ribityllumazine synthase</fullName>
        <ecNumber evidence="4">2.5.1.78</ecNumber>
    </recommendedName>
</protein>
<dbReference type="SUPFAM" id="SSF52121">
    <property type="entry name" value="Lumazine synthase"/>
    <property type="match status" value="1"/>
</dbReference>
<keyword evidence="5" id="KW-0686">Riboflavin biosynthesis</keyword>
<evidence type="ECO:0000256" key="1">
    <source>
        <dbReference type="ARBA" id="ARBA00004917"/>
    </source>
</evidence>
<keyword evidence="9" id="KW-0548">Nucleotidyltransferase</keyword>
<dbReference type="Gene3D" id="2.160.10.10">
    <property type="entry name" value="Hexapeptide repeat proteins"/>
    <property type="match status" value="1"/>
</dbReference>
<dbReference type="CDD" id="cd02508">
    <property type="entry name" value="ADP_Glucose_PP"/>
    <property type="match status" value="1"/>
</dbReference>
<evidence type="ECO:0000256" key="3">
    <source>
        <dbReference type="ARBA" id="ARBA00010443"/>
    </source>
</evidence>
<dbReference type="AlphaFoldDB" id="A0A6A1VZ12"/>
<dbReference type="GO" id="GO:0008878">
    <property type="term" value="F:glucose-1-phosphate adenylyltransferase activity"/>
    <property type="evidence" value="ECO:0007669"/>
    <property type="project" value="InterPro"/>
</dbReference>
<dbReference type="InterPro" id="IPR005835">
    <property type="entry name" value="NTP_transferase_dom"/>
</dbReference>
<dbReference type="HAMAP" id="MF_00178">
    <property type="entry name" value="Lumazine_synth"/>
    <property type="match status" value="1"/>
</dbReference>
<dbReference type="InterPro" id="IPR036467">
    <property type="entry name" value="LS/RS_sf"/>
</dbReference>
<sequence length="638" mass="69302">MVVVLLSYNFKALLLRSRSPSHFPLLLKVVARFNEIVTKQLLEGALATFKNYSVQDEDVDVVWVPGSFEIGVVAERLGKSGKYHAILCIGAVIRGDTSHYDAVANSAASGVLSAGLQSGVPCIFGVLTCDDMDQALNRAGGKSGNKGAETALTAALNRAGGKSGNKGAETALTALSLPTPFILQRNDIITGFATIHKNSSSGFHSTLAPRLFVSNFQQPQYPISPFPQANQRVAAIVLGDGSESRLYPLTKRRSEGAIPIAANYRLVDAVISNCINSNINKIFALTQFNSTSLNSHLSRAYSGLGIGKEGFVQVITAYQTLEDNRWFQGAADAVRRCLWIMEEYPVTDYLILPGHHLYKMDYQKIIEAHRNSKADITIVALSARRNQNRGFGFLKVNPENQVLEFRLKSESGSNSSVSVESSSKCNDGAYSNHSSMGIYLVNRDKMVQLLREHFPKANDFTSEVIPGAISLGMKTAPQVTQNSSFHSSFFDKESPIYTLSRILPPTHLTDALITDSVIGDGCILSRCKIKGTVVGMRTRVRDGAVIEDSVIMGSDSYQMEDIQSSSRDRKSLDIPLGIGEDTRIMKAIVDKNARIGRNVLIINKDNTLEGNNEANGYMISGGIVVILRGAVIPDGSIL</sequence>
<reference evidence="9 10" key="1">
    <citation type="journal article" date="2019" name="Plant Biotechnol. J.">
        <title>The red bayberry genome and genetic basis of sex determination.</title>
        <authorList>
            <person name="Jia H.M."/>
            <person name="Jia H.J."/>
            <person name="Cai Q.L."/>
            <person name="Wang Y."/>
            <person name="Zhao H.B."/>
            <person name="Yang W.F."/>
            <person name="Wang G.Y."/>
            <person name="Li Y.H."/>
            <person name="Zhan D.L."/>
            <person name="Shen Y.T."/>
            <person name="Niu Q.F."/>
            <person name="Chang L."/>
            <person name="Qiu J."/>
            <person name="Zhao L."/>
            <person name="Xie H.B."/>
            <person name="Fu W.Y."/>
            <person name="Jin J."/>
            <person name="Li X.W."/>
            <person name="Jiao Y."/>
            <person name="Zhou C.C."/>
            <person name="Tu T."/>
            <person name="Chai C.Y."/>
            <person name="Gao J.L."/>
            <person name="Fan L.J."/>
            <person name="van de Weg E."/>
            <person name="Wang J.Y."/>
            <person name="Gao Z.S."/>
        </authorList>
    </citation>
    <scope>NUCLEOTIDE SEQUENCE [LARGE SCALE GENOMIC DNA]</scope>
    <source>
        <tissue evidence="9">Leaves</tissue>
    </source>
</reference>
<accession>A0A6A1VZ12</accession>
<evidence type="ECO:0000259" key="8">
    <source>
        <dbReference type="Pfam" id="PF00483"/>
    </source>
</evidence>
<dbReference type="NCBIfam" id="TIGR00114">
    <property type="entry name" value="lumazine-synth"/>
    <property type="match status" value="1"/>
</dbReference>
<comment type="pathway">
    <text evidence="1">Cofactor biosynthesis; riboflavin biosynthesis; riboflavin from 2-hydroxy-3-oxobutyl phosphate and 5-amino-6-(D-ribitylamino)uracil: step 1/2.</text>
</comment>
<organism evidence="9 10">
    <name type="scientific">Morella rubra</name>
    <name type="common">Chinese bayberry</name>
    <dbReference type="NCBI Taxonomy" id="262757"/>
    <lineage>
        <taxon>Eukaryota</taxon>
        <taxon>Viridiplantae</taxon>
        <taxon>Streptophyta</taxon>
        <taxon>Embryophyta</taxon>
        <taxon>Tracheophyta</taxon>
        <taxon>Spermatophyta</taxon>
        <taxon>Magnoliopsida</taxon>
        <taxon>eudicotyledons</taxon>
        <taxon>Gunneridae</taxon>
        <taxon>Pentapetalae</taxon>
        <taxon>rosids</taxon>
        <taxon>fabids</taxon>
        <taxon>Fagales</taxon>
        <taxon>Myricaceae</taxon>
        <taxon>Morella</taxon>
    </lineage>
</organism>
<dbReference type="PANTHER" id="PTHR43523:SF17">
    <property type="entry name" value="INACTIVE GLUCOSE-1-PHOSPHATE ADENYLYLTRANSFERASE SMALL SUBUNIT 2, CHLOROPLASTIC"/>
    <property type="match status" value="1"/>
</dbReference>
<name>A0A6A1VZ12_9ROSI</name>
<dbReference type="SUPFAM" id="SSF51161">
    <property type="entry name" value="Trimeric LpxA-like enzymes"/>
    <property type="match status" value="1"/>
</dbReference>
<dbReference type="UniPathway" id="UPA00275">
    <property type="reaction ID" value="UER00404"/>
</dbReference>
<comment type="similarity">
    <text evidence="3">Belongs to the bacterial/plant glucose-1-phosphate adenylyltransferase family.</text>
</comment>
<keyword evidence="10" id="KW-1185">Reference proteome</keyword>
<feature type="domain" description="Nucleotidyl transferase" evidence="8">
    <location>
        <begin position="235"/>
        <end position="474"/>
    </location>
</feature>
<dbReference type="CDD" id="cd04651">
    <property type="entry name" value="LbH_G1P_AT_C"/>
    <property type="match status" value="1"/>
</dbReference>
<evidence type="ECO:0000313" key="9">
    <source>
        <dbReference type="EMBL" id="KAB1218192.1"/>
    </source>
</evidence>
<dbReference type="PANTHER" id="PTHR43523">
    <property type="entry name" value="GLUCOSE-1-PHOSPHATE ADENYLYLTRANSFERASE-RELATED"/>
    <property type="match status" value="1"/>
</dbReference>
<dbReference type="Pfam" id="PF25247">
    <property type="entry name" value="LbH_GLGC"/>
    <property type="match status" value="1"/>
</dbReference>
<evidence type="ECO:0000256" key="6">
    <source>
        <dbReference type="ARBA" id="ARBA00022679"/>
    </source>
</evidence>
<dbReference type="InterPro" id="IPR011004">
    <property type="entry name" value="Trimer_LpxA-like_sf"/>
</dbReference>
<dbReference type="Pfam" id="PF00483">
    <property type="entry name" value="NTP_transferase"/>
    <property type="match status" value="1"/>
</dbReference>
<dbReference type="SUPFAM" id="SSF53448">
    <property type="entry name" value="Nucleotide-diphospho-sugar transferases"/>
    <property type="match status" value="1"/>
</dbReference>
<comment type="similarity">
    <text evidence="2">Belongs to the DMRL synthase family.</text>
</comment>
<comment type="catalytic activity">
    <reaction evidence="7">
        <text>(2S)-2-hydroxy-3-oxobutyl phosphate + 5-amino-6-(D-ribitylamino)uracil = 6,7-dimethyl-8-(1-D-ribityl)lumazine + phosphate + 2 H2O + H(+)</text>
        <dbReference type="Rhea" id="RHEA:26152"/>
        <dbReference type="ChEBI" id="CHEBI:15377"/>
        <dbReference type="ChEBI" id="CHEBI:15378"/>
        <dbReference type="ChEBI" id="CHEBI:15934"/>
        <dbReference type="ChEBI" id="CHEBI:43474"/>
        <dbReference type="ChEBI" id="CHEBI:58201"/>
        <dbReference type="ChEBI" id="CHEBI:58830"/>
        <dbReference type="EC" id="2.5.1.78"/>
    </reaction>
</comment>
<dbReference type="InterPro" id="IPR029044">
    <property type="entry name" value="Nucleotide-diphossugar_trans"/>
</dbReference>
<evidence type="ECO:0000313" key="10">
    <source>
        <dbReference type="Proteomes" id="UP000516437"/>
    </source>
</evidence>
<dbReference type="GO" id="GO:0000906">
    <property type="term" value="F:6,7-dimethyl-8-ribityllumazine synthase activity"/>
    <property type="evidence" value="ECO:0007669"/>
    <property type="project" value="UniProtKB-EC"/>
</dbReference>
<gene>
    <name evidence="9" type="ORF">CJ030_MR3G026072</name>
</gene>
<dbReference type="EC" id="2.5.1.78" evidence="4"/>
<dbReference type="Gene3D" id="3.40.50.960">
    <property type="entry name" value="Lumazine/riboflavin synthase"/>
    <property type="match status" value="1"/>
</dbReference>
<dbReference type="CDD" id="cd09209">
    <property type="entry name" value="Lumazine_synthase-I"/>
    <property type="match status" value="1"/>
</dbReference>
<dbReference type="GO" id="GO:0005978">
    <property type="term" value="P:glycogen biosynthetic process"/>
    <property type="evidence" value="ECO:0007669"/>
    <property type="project" value="InterPro"/>
</dbReference>
<comment type="caution">
    <text evidence="9">The sequence shown here is derived from an EMBL/GenBank/DDBJ whole genome shotgun (WGS) entry which is preliminary data.</text>
</comment>
<proteinExistence type="inferred from homology"/>
<evidence type="ECO:0000256" key="7">
    <source>
        <dbReference type="ARBA" id="ARBA00048785"/>
    </source>
</evidence>
<dbReference type="OrthoDB" id="1733332at2759"/>
<dbReference type="Gene3D" id="3.90.550.10">
    <property type="entry name" value="Spore Coat Polysaccharide Biosynthesis Protein SpsA, Chain A"/>
    <property type="match status" value="1"/>
</dbReference>
<evidence type="ECO:0000256" key="2">
    <source>
        <dbReference type="ARBA" id="ARBA00007424"/>
    </source>
</evidence>
<dbReference type="GO" id="GO:0009231">
    <property type="term" value="P:riboflavin biosynthetic process"/>
    <property type="evidence" value="ECO:0007669"/>
    <property type="project" value="UniProtKB-UniPathway"/>
</dbReference>
<evidence type="ECO:0000256" key="5">
    <source>
        <dbReference type="ARBA" id="ARBA00022619"/>
    </source>
</evidence>
<dbReference type="InterPro" id="IPR002180">
    <property type="entry name" value="LS/RS"/>
</dbReference>